<reference evidence="4 5" key="1">
    <citation type="submission" date="2024-10" db="EMBL/GenBank/DDBJ databases">
        <title>The Natural Products Discovery Center: Release of the First 8490 Sequenced Strains for Exploring Actinobacteria Biosynthetic Diversity.</title>
        <authorList>
            <person name="Kalkreuter E."/>
            <person name="Kautsar S.A."/>
            <person name="Yang D."/>
            <person name="Bader C.D."/>
            <person name="Teijaro C.N."/>
            <person name="Fluegel L."/>
            <person name="Davis C.M."/>
            <person name="Simpson J.R."/>
            <person name="Lauterbach L."/>
            <person name="Steele A.D."/>
            <person name="Gui C."/>
            <person name="Meng S."/>
            <person name="Li G."/>
            <person name="Viehrig K."/>
            <person name="Ye F."/>
            <person name="Su P."/>
            <person name="Kiefer A.F."/>
            <person name="Nichols A."/>
            <person name="Cepeda A.J."/>
            <person name="Yan W."/>
            <person name="Fan B."/>
            <person name="Jiang Y."/>
            <person name="Adhikari A."/>
            <person name="Zheng C.-J."/>
            <person name="Schuster L."/>
            <person name="Cowan T.M."/>
            <person name="Smanski M.J."/>
            <person name="Chevrette M.G."/>
            <person name="De Carvalho L.P.S."/>
            <person name="Shen B."/>
        </authorList>
    </citation>
    <scope>NUCLEOTIDE SEQUENCE [LARGE SCALE GENOMIC DNA]</scope>
    <source>
        <strain evidence="4 5">NPDC000087</strain>
    </source>
</reference>
<dbReference type="InterPro" id="IPR050832">
    <property type="entry name" value="Bact_Acetyltransf"/>
</dbReference>
<dbReference type="Pfam" id="PF00583">
    <property type="entry name" value="Acetyltransf_1"/>
    <property type="match status" value="1"/>
</dbReference>
<sequence length="162" mass="17232">MTTPRTARPEDHEAILALAVDFYAEDGFATPRAKLSEHLTHLLASDTARVAVIDSGGEVVAFGISTSSYGLESGLIAELEDLYVAPAHRRRGLAAELIEDSARWAAGIGAAHLELVIAPNGQDVSHLFAIYRAKGFVDDGRRLLARDLDTGAPSAPERKAGD</sequence>
<proteinExistence type="predicted"/>
<evidence type="ECO:0000256" key="1">
    <source>
        <dbReference type="ARBA" id="ARBA00022679"/>
    </source>
</evidence>
<dbReference type="PROSITE" id="PS51186">
    <property type="entry name" value="GNAT"/>
    <property type="match status" value="1"/>
</dbReference>
<dbReference type="GO" id="GO:0016746">
    <property type="term" value="F:acyltransferase activity"/>
    <property type="evidence" value="ECO:0007669"/>
    <property type="project" value="UniProtKB-KW"/>
</dbReference>
<dbReference type="Proteomes" id="UP001602245">
    <property type="component" value="Unassembled WGS sequence"/>
</dbReference>
<keyword evidence="5" id="KW-1185">Reference proteome</keyword>
<dbReference type="PANTHER" id="PTHR43877:SF2">
    <property type="entry name" value="AMINOALKYLPHOSPHONATE N-ACETYLTRANSFERASE-RELATED"/>
    <property type="match status" value="1"/>
</dbReference>
<dbReference type="PANTHER" id="PTHR43877">
    <property type="entry name" value="AMINOALKYLPHOSPHONATE N-ACETYLTRANSFERASE-RELATED-RELATED"/>
    <property type="match status" value="1"/>
</dbReference>
<gene>
    <name evidence="4" type="ORF">ACFY35_42725</name>
</gene>
<dbReference type="RefSeq" id="WP_020516391.1">
    <property type="nucleotide sequence ID" value="NZ_JBIAZU010000008.1"/>
</dbReference>
<evidence type="ECO:0000313" key="4">
    <source>
        <dbReference type="EMBL" id="MFF5296191.1"/>
    </source>
</evidence>
<feature type="domain" description="N-acetyltransferase" evidence="3">
    <location>
        <begin position="2"/>
        <end position="162"/>
    </location>
</feature>
<dbReference type="InterPro" id="IPR016181">
    <property type="entry name" value="Acyl_CoA_acyltransferase"/>
</dbReference>
<protein>
    <submittedName>
        <fullName evidence="4">GNAT family N-acetyltransferase</fullName>
        <ecNumber evidence="4">2.3.-.-</ecNumber>
    </submittedName>
</protein>
<evidence type="ECO:0000259" key="3">
    <source>
        <dbReference type="PROSITE" id="PS51186"/>
    </source>
</evidence>
<accession>A0ABW6WVE5</accession>
<keyword evidence="2 4" id="KW-0012">Acyltransferase</keyword>
<evidence type="ECO:0000256" key="2">
    <source>
        <dbReference type="ARBA" id="ARBA00023315"/>
    </source>
</evidence>
<dbReference type="CDD" id="cd04301">
    <property type="entry name" value="NAT_SF"/>
    <property type="match status" value="1"/>
</dbReference>
<dbReference type="Gene3D" id="3.40.630.30">
    <property type="match status" value="1"/>
</dbReference>
<evidence type="ECO:0000313" key="5">
    <source>
        <dbReference type="Proteomes" id="UP001602245"/>
    </source>
</evidence>
<dbReference type="EC" id="2.3.-.-" evidence="4"/>
<keyword evidence="1 4" id="KW-0808">Transferase</keyword>
<dbReference type="InterPro" id="IPR000182">
    <property type="entry name" value="GNAT_dom"/>
</dbReference>
<dbReference type="SUPFAM" id="SSF55729">
    <property type="entry name" value="Acyl-CoA N-acyltransferases (Nat)"/>
    <property type="match status" value="1"/>
</dbReference>
<comment type="caution">
    <text evidence="4">The sequence shown here is derived from an EMBL/GenBank/DDBJ whole genome shotgun (WGS) entry which is preliminary data.</text>
</comment>
<name>A0ABW6WVE5_9ACTN</name>
<organism evidence="4 5">
    <name type="scientific">Paractinoplanes globisporus</name>
    <dbReference type="NCBI Taxonomy" id="113565"/>
    <lineage>
        <taxon>Bacteria</taxon>
        <taxon>Bacillati</taxon>
        <taxon>Actinomycetota</taxon>
        <taxon>Actinomycetes</taxon>
        <taxon>Micromonosporales</taxon>
        <taxon>Micromonosporaceae</taxon>
        <taxon>Paractinoplanes</taxon>
    </lineage>
</organism>
<dbReference type="EMBL" id="JBIAZU010000008">
    <property type="protein sequence ID" value="MFF5296191.1"/>
    <property type="molecule type" value="Genomic_DNA"/>
</dbReference>